<organism evidence="5 6">
    <name type="scientific">Amphibacillus xylanus (strain ATCC 51415 / DSM 6626 / JCM 7361 / LMG 17667 / NBRC 15112 / Ep01)</name>
    <dbReference type="NCBI Taxonomy" id="698758"/>
    <lineage>
        <taxon>Bacteria</taxon>
        <taxon>Bacillati</taxon>
        <taxon>Bacillota</taxon>
        <taxon>Bacilli</taxon>
        <taxon>Bacillales</taxon>
        <taxon>Bacillaceae</taxon>
        <taxon>Amphibacillus</taxon>
    </lineage>
</organism>
<dbReference type="PROSITE" id="PS51462">
    <property type="entry name" value="NUDIX"/>
    <property type="match status" value="1"/>
</dbReference>
<dbReference type="PATRIC" id="fig|698758.3.peg.1195"/>
<dbReference type="InterPro" id="IPR000086">
    <property type="entry name" value="NUDIX_hydrolase_dom"/>
</dbReference>
<proteinExistence type="inferred from homology"/>
<evidence type="ECO:0000256" key="3">
    <source>
        <dbReference type="RuleBase" id="RU003476"/>
    </source>
</evidence>
<keyword evidence="2 3" id="KW-0378">Hydrolase</keyword>
<dbReference type="Pfam" id="PF00293">
    <property type="entry name" value="NUDIX"/>
    <property type="match status" value="1"/>
</dbReference>
<evidence type="ECO:0000259" key="4">
    <source>
        <dbReference type="PROSITE" id="PS51462"/>
    </source>
</evidence>
<dbReference type="eggNOG" id="COG0494">
    <property type="taxonomic scope" value="Bacteria"/>
</dbReference>
<dbReference type="FunFam" id="3.90.79.10:FF:000024">
    <property type="entry name" value="ADP-ribose pyrophosphatase"/>
    <property type="match status" value="1"/>
</dbReference>
<protein>
    <submittedName>
        <fullName evidence="5">ADP-ribose pyrophosphatase</fullName>
        <ecNumber evidence="5">3.6.1.13</ecNumber>
    </submittedName>
</protein>
<dbReference type="KEGG" id="axl:AXY_11970"/>
<evidence type="ECO:0000313" key="5">
    <source>
        <dbReference type="EMBL" id="BAM47329.1"/>
    </source>
</evidence>
<gene>
    <name evidence="5" type="primary">nudF</name>
    <name evidence="5" type="ordered locus">AXY_11970</name>
</gene>
<keyword evidence="6" id="KW-1185">Reference proteome</keyword>
<accession>K0IY27</accession>
<dbReference type="PANTHER" id="PTHR11839">
    <property type="entry name" value="UDP/ADP-SUGAR PYROPHOSPHATASE"/>
    <property type="match status" value="1"/>
</dbReference>
<dbReference type="PANTHER" id="PTHR11839:SF18">
    <property type="entry name" value="NUDIX HYDROLASE DOMAIN-CONTAINING PROTEIN"/>
    <property type="match status" value="1"/>
</dbReference>
<comment type="similarity">
    <text evidence="3">Belongs to the Nudix hydrolase family.</text>
</comment>
<evidence type="ECO:0000313" key="6">
    <source>
        <dbReference type="Proteomes" id="UP000006294"/>
    </source>
</evidence>
<name>K0IY27_AMPXN</name>
<dbReference type="RefSeq" id="WP_015009934.1">
    <property type="nucleotide sequence ID" value="NC_018704.1"/>
</dbReference>
<dbReference type="Proteomes" id="UP000006294">
    <property type="component" value="Chromosome"/>
</dbReference>
<evidence type="ECO:0000256" key="2">
    <source>
        <dbReference type="ARBA" id="ARBA00022801"/>
    </source>
</evidence>
<dbReference type="OrthoDB" id="9806150at2"/>
<dbReference type="EC" id="3.6.1.13" evidence="5"/>
<dbReference type="GO" id="GO:0047631">
    <property type="term" value="F:ADP-ribose diphosphatase activity"/>
    <property type="evidence" value="ECO:0007669"/>
    <property type="project" value="UniProtKB-EC"/>
</dbReference>
<reference evidence="5 6" key="1">
    <citation type="submission" date="2011-01" db="EMBL/GenBank/DDBJ databases">
        <title>Whole genome sequence of Amphibacillus xylinus NBRC 15112.</title>
        <authorList>
            <person name="Nakazawa H."/>
            <person name="Katano Y."/>
            <person name="Nakamura S."/>
            <person name="Sasagawa M."/>
            <person name="Fukada J."/>
            <person name="Arai T."/>
            <person name="Sasakura N."/>
            <person name="Mochizuki D."/>
            <person name="Hosoyama A."/>
            <person name="Harada K."/>
            <person name="Horikawa H."/>
            <person name="Kato Y."/>
            <person name="Harada T."/>
            <person name="Sasaki K."/>
            <person name="Sekiguchi M."/>
            <person name="Hodoyama M."/>
            <person name="Nishiko R."/>
            <person name="Narita H."/>
            <person name="Hanamaki A."/>
            <person name="Hata C."/>
            <person name="Konno Y."/>
            <person name="Niimura Y."/>
            <person name="Yamazaki S."/>
            <person name="Fujita N."/>
        </authorList>
    </citation>
    <scope>NUCLEOTIDE SEQUENCE [LARGE SCALE GENOMIC DNA]</scope>
    <source>
        <strain evidence="6">ATCC 51415 / DSM 6626 / JCM 7361 / LMG 17667 / NBRC 15112 / Ep01</strain>
    </source>
</reference>
<dbReference type="GO" id="GO:0006753">
    <property type="term" value="P:nucleoside phosphate metabolic process"/>
    <property type="evidence" value="ECO:0007669"/>
    <property type="project" value="TreeGrafter"/>
</dbReference>
<dbReference type="Gene3D" id="3.90.79.10">
    <property type="entry name" value="Nucleoside Triphosphate Pyrophosphohydrolase"/>
    <property type="match status" value="1"/>
</dbReference>
<dbReference type="EMBL" id="AP012050">
    <property type="protein sequence ID" value="BAM47329.1"/>
    <property type="molecule type" value="Genomic_DNA"/>
</dbReference>
<dbReference type="InterPro" id="IPR020476">
    <property type="entry name" value="Nudix_hydrolase"/>
</dbReference>
<dbReference type="GO" id="GO:0005829">
    <property type="term" value="C:cytosol"/>
    <property type="evidence" value="ECO:0007669"/>
    <property type="project" value="TreeGrafter"/>
</dbReference>
<dbReference type="InterPro" id="IPR020084">
    <property type="entry name" value="NUDIX_hydrolase_CS"/>
</dbReference>
<sequence length="180" mass="20726">MKKFEEKTISSEHIFSGRMIDLKVDTVSLPNGETSTREIVTHPGAVAIIALTDDQKVVVVEQYRKPLEKTLLEIPAGKLDAGEDPAETARRELEEETGYQAKQLKYLTSFYTSPGFANEILYLYLAEQLTLVEDGRQLDEDEFVEVYEYTIEELEMFEKSQRIHDIKTSYAIQYLKLHLK</sequence>
<dbReference type="STRING" id="698758.AXY_11970"/>
<dbReference type="PROSITE" id="PS00893">
    <property type="entry name" value="NUDIX_BOX"/>
    <property type="match status" value="1"/>
</dbReference>
<comment type="cofactor">
    <cofactor evidence="1">
        <name>Mg(2+)</name>
        <dbReference type="ChEBI" id="CHEBI:18420"/>
    </cofactor>
</comment>
<dbReference type="InterPro" id="IPR015797">
    <property type="entry name" value="NUDIX_hydrolase-like_dom_sf"/>
</dbReference>
<evidence type="ECO:0000256" key="1">
    <source>
        <dbReference type="ARBA" id="ARBA00001946"/>
    </source>
</evidence>
<feature type="domain" description="Nudix hydrolase" evidence="4">
    <location>
        <begin position="40"/>
        <end position="176"/>
    </location>
</feature>
<dbReference type="PRINTS" id="PR00502">
    <property type="entry name" value="NUDIXFAMILY"/>
</dbReference>
<dbReference type="GO" id="GO:0019693">
    <property type="term" value="P:ribose phosphate metabolic process"/>
    <property type="evidence" value="ECO:0007669"/>
    <property type="project" value="TreeGrafter"/>
</dbReference>
<dbReference type="AlphaFoldDB" id="K0IY27"/>
<dbReference type="SUPFAM" id="SSF55811">
    <property type="entry name" value="Nudix"/>
    <property type="match status" value="1"/>
</dbReference>
<dbReference type="HOGENOM" id="CLU_062658_5_1_9"/>